<feature type="compositionally biased region" description="Pro residues" evidence="1">
    <location>
        <begin position="144"/>
        <end position="160"/>
    </location>
</feature>
<protein>
    <submittedName>
        <fullName evidence="2">Uncharacterized protein</fullName>
    </submittedName>
</protein>
<proteinExistence type="predicted"/>
<evidence type="ECO:0000256" key="1">
    <source>
        <dbReference type="SAM" id="MobiDB-lite"/>
    </source>
</evidence>
<evidence type="ECO:0000313" key="2">
    <source>
        <dbReference type="EMBL" id="KAK4310832.1"/>
    </source>
</evidence>
<reference evidence="2" key="1">
    <citation type="submission" date="2023-11" db="EMBL/GenBank/DDBJ databases">
        <title>Genome assemblies of two species of porcelain crab, Petrolisthes cinctipes and Petrolisthes manimaculis (Anomura: Porcellanidae).</title>
        <authorList>
            <person name="Angst P."/>
        </authorList>
    </citation>
    <scope>NUCLEOTIDE SEQUENCE</scope>
    <source>
        <strain evidence="2">PB745_02</strain>
        <tissue evidence="2">Gill</tissue>
    </source>
</reference>
<dbReference type="EMBL" id="JAWZYT010001593">
    <property type="protein sequence ID" value="KAK4310832.1"/>
    <property type="molecule type" value="Genomic_DNA"/>
</dbReference>
<gene>
    <name evidence="2" type="ORF">Pmani_017633</name>
</gene>
<dbReference type="AlphaFoldDB" id="A0AAE1U5L4"/>
<accession>A0AAE1U5L4</accession>
<evidence type="ECO:0000313" key="3">
    <source>
        <dbReference type="Proteomes" id="UP001292094"/>
    </source>
</evidence>
<sequence length="181" mass="19329">MTLTTGTNKPESSMGTDTGSMKGEILMQQHTSTDYHKGSTILNGLSLVSRLTTDCLRKVRPGRRQEDLLLPCLLSLPSILPTYPTLPLSPPTPPCHSPLLSYLPNPAPLSSSPPTPPCHSPLLSYLPNPAPLLSYTQSLCPVPPLSSPIQPNPSAMPHPAPSQTDPLSLPHPPTPPNESCR</sequence>
<feature type="region of interest" description="Disordered" evidence="1">
    <location>
        <begin position="144"/>
        <end position="181"/>
    </location>
</feature>
<feature type="compositionally biased region" description="Pro residues" evidence="1">
    <location>
        <begin position="169"/>
        <end position="181"/>
    </location>
</feature>
<organism evidence="2 3">
    <name type="scientific">Petrolisthes manimaculis</name>
    <dbReference type="NCBI Taxonomy" id="1843537"/>
    <lineage>
        <taxon>Eukaryota</taxon>
        <taxon>Metazoa</taxon>
        <taxon>Ecdysozoa</taxon>
        <taxon>Arthropoda</taxon>
        <taxon>Crustacea</taxon>
        <taxon>Multicrustacea</taxon>
        <taxon>Malacostraca</taxon>
        <taxon>Eumalacostraca</taxon>
        <taxon>Eucarida</taxon>
        <taxon>Decapoda</taxon>
        <taxon>Pleocyemata</taxon>
        <taxon>Anomura</taxon>
        <taxon>Galatheoidea</taxon>
        <taxon>Porcellanidae</taxon>
        <taxon>Petrolisthes</taxon>
    </lineage>
</organism>
<feature type="compositionally biased region" description="Polar residues" evidence="1">
    <location>
        <begin position="1"/>
        <end position="19"/>
    </location>
</feature>
<name>A0AAE1U5L4_9EUCA</name>
<keyword evidence="3" id="KW-1185">Reference proteome</keyword>
<dbReference type="Proteomes" id="UP001292094">
    <property type="component" value="Unassembled WGS sequence"/>
</dbReference>
<feature type="region of interest" description="Disordered" evidence="1">
    <location>
        <begin position="1"/>
        <end position="20"/>
    </location>
</feature>
<comment type="caution">
    <text evidence="2">The sequence shown here is derived from an EMBL/GenBank/DDBJ whole genome shotgun (WGS) entry which is preliminary data.</text>
</comment>